<evidence type="ECO:0000313" key="3">
    <source>
        <dbReference type="Proteomes" id="UP001055102"/>
    </source>
</evidence>
<sequence length="329" mass="36931">MTAIPNHPMRRTVLASLGLAATLLAIRPAGSEGRPQASKEVSMTVRYATQAVGDVGVFYREAGPRDAPLLLLLHGFPTSGHMFRDLIPRLADRYRVIAPDLPGFGNTLAPPRAQFAYTFDRLAEVIEGFVDALGLTRYALYVFDYGAPTGLRLAMRRPERVTAIVTQNGNAYAEGLSREWEPWQAYWRDPSPERREACRASLSDAAIRVQYEHGAPKGLVSPDGMALDRHFMRRPEAEEIQLDLILDYRSNVALYPKFQDYFRAQRPPLLAVWGRNDPFFLPAGAEAYRRDLPEAEVHLLDTGHFALETHHAEIAGLMRDFLGRTMARD</sequence>
<dbReference type="EMBL" id="BPQR01000062">
    <property type="protein sequence ID" value="GJE08140.1"/>
    <property type="molecule type" value="Genomic_DNA"/>
</dbReference>
<name>A0ABQ4T035_9HYPH</name>
<evidence type="ECO:0000259" key="1">
    <source>
        <dbReference type="Pfam" id="PF00561"/>
    </source>
</evidence>
<reference evidence="2" key="2">
    <citation type="submission" date="2021-08" db="EMBL/GenBank/DDBJ databases">
        <authorList>
            <person name="Tani A."/>
            <person name="Ola A."/>
            <person name="Ogura Y."/>
            <person name="Katsura K."/>
            <person name="Hayashi T."/>
        </authorList>
    </citation>
    <scope>NUCLEOTIDE SEQUENCE</scope>
    <source>
        <strain evidence="2">LMG 23639</strain>
    </source>
</reference>
<dbReference type="InterPro" id="IPR051340">
    <property type="entry name" value="Haloalkane_dehalogenase"/>
</dbReference>
<protein>
    <submittedName>
        <fullName evidence="2">Haloalkane dehalogenase</fullName>
    </submittedName>
</protein>
<reference evidence="2" key="1">
    <citation type="journal article" date="2021" name="Front. Microbiol.">
        <title>Comprehensive Comparative Genomics and Phenotyping of Methylobacterium Species.</title>
        <authorList>
            <person name="Alessa O."/>
            <person name="Ogura Y."/>
            <person name="Fujitani Y."/>
            <person name="Takami H."/>
            <person name="Hayashi T."/>
            <person name="Sahin N."/>
            <person name="Tani A."/>
        </authorList>
    </citation>
    <scope>NUCLEOTIDE SEQUENCE</scope>
    <source>
        <strain evidence="2">LMG 23639</strain>
    </source>
</reference>
<dbReference type="InterPro" id="IPR000073">
    <property type="entry name" value="AB_hydrolase_1"/>
</dbReference>
<gene>
    <name evidence="2" type="primary">dhmA_2</name>
    <name evidence="2" type="ORF">AOPFMNJM_3474</name>
</gene>
<keyword evidence="3" id="KW-1185">Reference proteome</keyword>
<evidence type="ECO:0000313" key="2">
    <source>
        <dbReference type="EMBL" id="GJE08140.1"/>
    </source>
</evidence>
<dbReference type="Gene3D" id="3.40.50.1820">
    <property type="entry name" value="alpha/beta hydrolase"/>
    <property type="match status" value="1"/>
</dbReference>
<feature type="domain" description="AB hydrolase-1" evidence="1">
    <location>
        <begin position="68"/>
        <end position="310"/>
    </location>
</feature>
<dbReference type="Proteomes" id="UP001055102">
    <property type="component" value="Unassembled WGS sequence"/>
</dbReference>
<proteinExistence type="predicted"/>
<comment type="caution">
    <text evidence="2">The sequence shown here is derived from an EMBL/GenBank/DDBJ whole genome shotgun (WGS) entry which is preliminary data.</text>
</comment>
<dbReference type="SUPFAM" id="SSF53474">
    <property type="entry name" value="alpha/beta-Hydrolases"/>
    <property type="match status" value="1"/>
</dbReference>
<dbReference type="PANTHER" id="PTHR42977:SF1">
    <property type="entry name" value="BLR6576 PROTEIN"/>
    <property type="match status" value="1"/>
</dbReference>
<dbReference type="InterPro" id="IPR029058">
    <property type="entry name" value="AB_hydrolase_fold"/>
</dbReference>
<organism evidence="2 3">
    <name type="scientific">Methylobacterium jeotgali</name>
    <dbReference type="NCBI Taxonomy" id="381630"/>
    <lineage>
        <taxon>Bacteria</taxon>
        <taxon>Pseudomonadati</taxon>
        <taxon>Pseudomonadota</taxon>
        <taxon>Alphaproteobacteria</taxon>
        <taxon>Hyphomicrobiales</taxon>
        <taxon>Methylobacteriaceae</taxon>
        <taxon>Methylobacterium</taxon>
    </lineage>
</organism>
<accession>A0ABQ4T035</accession>
<dbReference type="PRINTS" id="PR00412">
    <property type="entry name" value="EPOXHYDRLASE"/>
</dbReference>
<dbReference type="PANTHER" id="PTHR42977">
    <property type="entry name" value="HYDROLASE-RELATED"/>
    <property type="match status" value="1"/>
</dbReference>
<dbReference type="Pfam" id="PF00561">
    <property type="entry name" value="Abhydrolase_1"/>
    <property type="match status" value="1"/>
</dbReference>
<dbReference type="PRINTS" id="PR00111">
    <property type="entry name" value="ABHYDROLASE"/>
</dbReference>
<dbReference type="InterPro" id="IPR000639">
    <property type="entry name" value="Epox_hydrolase-like"/>
</dbReference>